<dbReference type="PROSITE" id="PS51257">
    <property type="entry name" value="PROKAR_LIPOPROTEIN"/>
    <property type="match status" value="1"/>
</dbReference>
<keyword evidence="3" id="KW-1185">Reference proteome</keyword>
<proteinExistence type="predicted"/>
<dbReference type="PANTHER" id="PTHR28019">
    <property type="entry name" value="CELL MEMBRANE PROTEIN YLR413W-RELATED"/>
    <property type="match status" value="1"/>
</dbReference>
<dbReference type="GO" id="GO:0005886">
    <property type="term" value="C:plasma membrane"/>
    <property type="evidence" value="ECO:0007669"/>
    <property type="project" value="InterPro"/>
</dbReference>
<feature type="transmembrane region" description="Helical" evidence="1">
    <location>
        <begin position="159"/>
        <end position="184"/>
    </location>
</feature>
<protein>
    <recommendedName>
        <fullName evidence="4">Integral membrane protein</fullName>
    </recommendedName>
</protein>
<keyword evidence="1" id="KW-1133">Transmembrane helix</keyword>
<dbReference type="GO" id="GO:0031505">
    <property type="term" value="P:fungal-type cell wall organization"/>
    <property type="evidence" value="ECO:0007669"/>
    <property type="project" value="TreeGrafter"/>
</dbReference>
<dbReference type="InterPro" id="IPR009571">
    <property type="entry name" value="SUR7/Rim9-like_fungi"/>
</dbReference>
<dbReference type="Pfam" id="PF06687">
    <property type="entry name" value="SUR7"/>
    <property type="match status" value="1"/>
</dbReference>
<dbReference type="Proteomes" id="UP000249829">
    <property type="component" value="Unassembled WGS sequence"/>
</dbReference>
<feature type="transmembrane region" description="Helical" evidence="1">
    <location>
        <begin position="234"/>
        <end position="254"/>
    </location>
</feature>
<dbReference type="GO" id="GO:0051285">
    <property type="term" value="C:cell cortex of cell tip"/>
    <property type="evidence" value="ECO:0007669"/>
    <property type="project" value="TreeGrafter"/>
</dbReference>
<reference evidence="2 3" key="1">
    <citation type="submission" date="2018-02" db="EMBL/GenBank/DDBJ databases">
        <title>The genomes of Aspergillus section Nigri reveals drivers in fungal speciation.</title>
        <authorList>
            <consortium name="DOE Joint Genome Institute"/>
            <person name="Vesth T.C."/>
            <person name="Nybo J."/>
            <person name="Theobald S."/>
            <person name="Brandl J."/>
            <person name="Frisvad J.C."/>
            <person name="Nielsen K.F."/>
            <person name="Lyhne E.K."/>
            <person name="Kogle M.E."/>
            <person name="Kuo A."/>
            <person name="Riley R."/>
            <person name="Clum A."/>
            <person name="Nolan M."/>
            <person name="Lipzen A."/>
            <person name="Salamov A."/>
            <person name="Henrissat B."/>
            <person name="Wiebenga A."/>
            <person name="De vries R.P."/>
            <person name="Grigoriev I.V."/>
            <person name="Mortensen U.H."/>
            <person name="Andersen M.R."/>
            <person name="Baker S.E."/>
        </authorList>
    </citation>
    <scope>NUCLEOTIDE SEQUENCE [LARGE SCALE GENOMIC DNA]</scope>
    <source>
        <strain evidence="2 3">CBS 115571</strain>
    </source>
</reference>
<sequence>MGQVGRFAWVLWSSVLTISSLICLIIVAIGCIHPKQAKDLYMFQIDLKNLTSSPNSAIDTTLEAITGGHINQFVQALQEGNQSGNLQDFYTIGLWNYCAGNNPHDGVYNTTYCSKPRGGFWFDPIELWGLNETDIGKHPPHRLQQTLDIYQKASLWMQILYLLAICTGILQLLVGLLACCSRLGSCIAWLLTGVSLLFTLAASITSTTLFATLAGTFKVTFKAYGVYSHMGRHIYIATWLAVTLSLFAGVSWLLNCFCFPGDRARRVPARTAGPVAAANSAYSYRPVTAGKIPEVSDHVPLLICPSPPQVHDRQDYRPYQQQRQQHQYHHHHNIYPETHEMR</sequence>
<dbReference type="InterPro" id="IPR052413">
    <property type="entry name" value="SUR7_domain"/>
</dbReference>
<evidence type="ECO:0000313" key="2">
    <source>
        <dbReference type="EMBL" id="PYI19056.1"/>
    </source>
</evidence>
<evidence type="ECO:0008006" key="4">
    <source>
        <dbReference type="Google" id="ProtNLM"/>
    </source>
</evidence>
<name>A0A2V5IH95_ASPV1</name>
<dbReference type="PANTHER" id="PTHR28019:SF3">
    <property type="entry name" value="INTEGRAL MEMBRANE PROTEIN (AFU_ORTHOLOGUE AFUA_6G07470)"/>
    <property type="match status" value="1"/>
</dbReference>
<evidence type="ECO:0000256" key="1">
    <source>
        <dbReference type="SAM" id="Phobius"/>
    </source>
</evidence>
<feature type="transmembrane region" description="Helical" evidence="1">
    <location>
        <begin position="6"/>
        <end position="32"/>
    </location>
</feature>
<keyword evidence="1" id="KW-0812">Transmembrane</keyword>
<organism evidence="2 3">
    <name type="scientific">Aspergillus violaceofuscus (strain CBS 115571)</name>
    <dbReference type="NCBI Taxonomy" id="1450538"/>
    <lineage>
        <taxon>Eukaryota</taxon>
        <taxon>Fungi</taxon>
        <taxon>Dikarya</taxon>
        <taxon>Ascomycota</taxon>
        <taxon>Pezizomycotina</taxon>
        <taxon>Eurotiomycetes</taxon>
        <taxon>Eurotiomycetidae</taxon>
        <taxon>Eurotiales</taxon>
        <taxon>Aspergillaceae</taxon>
        <taxon>Aspergillus</taxon>
    </lineage>
</organism>
<evidence type="ECO:0000313" key="3">
    <source>
        <dbReference type="Proteomes" id="UP000249829"/>
    </source>
</evidence>
<accession>A0A2V5IH95</accession>
<dbReference type="AlphaFoldDB" id="A0A2V5IH95"/>
<feature type="transmembrane region" description="Helical" evidence="1">
    <location>
        <begin position="190"/>
        <end position="213"/>
    </location>
</feature>
<dbReference type="EMBL" id="KZ825138">
    <property type="protein sequence ID" value="PYI19056.1"/>
    <property type="molecule type" value="Genomic_DNA"/>
</dbReference>
<gene>
    <name evidence="2" type="ORF">BO99DRAFT_333989</name>
</gene>
<dbReference type="OMA" id="FWIFTIC"/>
<keyword evidence="1" id="KW-0472">Membrane</keyword>